<dbReference type="Proteomes" id="UP000199137">
    <property type="component" value="Unassembled WGS sequence"/>
</dbReference>
<dbReference type="STRING" id="112413.SAMN05421854_12476"/>
<reference evidence="1 2" key="1">
    <citation type="submission" date="2016-10" db="EMBL/GenBank/DDBJ databases">
        <authorList>
            <person name="de Groot N.N."/>
        </authorList>
    </citation>
    <scope>NUCLEOTIDE SEQUENCE [LARGE SCALE GENOMIC DNA]</scope>
    <source>
        <strain evidence="1 2">DSM 44637</strain>
    </source>
</reference>
<dbReference type="EMBL" id="FOWC01000024">
    <property type="protein sequence ID" value="SFQ77706.1"/>
    <property type="molecule type" value="Genomic_DNA"/>
</dbReference>
<organism evidence="1 2">
    <name type="scientific">Amycolatopsis rubida</name>
    <dbReference type="NCBI Taxonomy" id="112413"/>
    <lineage>
        <taxon>Bacteria</taxon>
        <taxon>Bacillati</taxon>
        <taxon>Actinomycetota</taxon>
        <taxon>Actinomycetes</taxon>
        <taxon>Pseudonocardiales</taxon>
        <taxon>Pseudonocardiaceae</taxon>
        <taxon>Amycolatopsis</taxon>
    </lineage>
</organism>
<accession>A0A1I6B9U1</accession>
<name>A0A1I6B9U1_9PSEU</name>
<protein>
    <submittedName>
        <fullName evidence="1">Uncharacterized protein</fullName>
    </submittedName>
</protein>
<sequence>MSRYPQHEIYAVLAMVIGYYDQHGDVAVLRRAVDMVETALSNSLALSDEHRDMSEAEARARGSCTRILGHRF</sequence>
<proteinExistence type="predicted"/>
<evidence type="ECO:0000313" key="1">
    <source>
        <dbReference type="EMBL" id="SFQ77706.1"/>
    </source>
</evidence>
<gene>
    <name evidence="1" type="ORF">SAMN05421854_12476</name>
</gene>
<dbReference type="AlphaFoldDB" id="A0A1I6B9U1"/>
<evidence type="ECO:0000313" key="2">
    <source>
        <dbReference type="Proteomes" id="UP000199137"/>
    </source>
</evidence>